<comment type="caution">
    <text evidence="2">The sequence shown here is derived from an EMBL/GenBank/DDBJ whole genome shotgun (WGS) entry which is preliminary data.</text>
</comment>
<evidence type="ECO:0000313" key="3">
    <source>
        <dbReference type="Proteomes" id="UP001209570"/>
    </source>
</evidence>
<organism evidence="2 3">
    <name type="scientific">Pythium insidiosum</name>
    <name type="common">Pythiosis disease agent</name>
    <dbReference type="NCBI Taxonomy" id="114742"/>
    <lineage>
        <taxon>Eukaryota</taxon>
        <taxon>Sar</taxon>
        <taxon>Stramenopiles</taxon>
        <taxon>Oomycota</taxon>
        <taxon>Peronosporomycetes</taxon>
        <taxon>Pythiales</taxon>
        <taxon>Pythiaceae</taxon>
        <taxon>Pythium</taxon>
    </lineage>
</organism>
<name>A0AAD5M432_PYTIN</name>
<proteinExistence type="predicted"/>
<dbReference type="Pfam" id="PF03184">
    <property type="entry name" value="DDE_1"/>
    <property type="match status" value="1"/>
</dbReference>
<sequence>MAFPPVYDNVVSMKAIVWDSMRAHISKQVKERCHEKKVQQVVVPGGMTPYLQAGDIGIYKSFKDLISPMIDAWKNSADVQYTKAGNPKPPAVEVVAGWVERAWKAVPDSVIHNSIAGAGFSPNYEDWHIARHDVYGSVFRQRWLEGAEDSATGVDDDDVLDDFDELVIDDDVVDL</sequence>
<dbReference type="Proteomes" id="UP001209570">
    <property type="component" value="Unassembled WGS sequence"/>
</dbReference>
<evidence type="ECO:0000313" key="2">
    <source>
        <dbReference type="EMBL" id="KAJ0403585.1"/>
    </source>
</evidence>
<gene>
    <name evidence="2" type="ORF">P43SY_009033</name>
</gene>
<dbReference type="EMBL" id="JAKCXM010000079">
    <property type="protein sequence ID" value="KAJ0403585.1"/>
    <property type="molecule type" value="Genomic_DNA"/>
</dbReference>
<keyword evidence="3" id="KW-1185">Reference proteome</keyword>
<reference evidence="2" key="1">
    <citation type="submission" date="2021-12" db="EMBL/GenBank/DDBJ databases">
        <title>Prjna785345.</title>
        <authorList>
            <person name="Rujirawat T."/>
            <person name="Krajaejun T."/>
        </authorList>
    </citation>
    <scope>NUCLEOTIDE SEQUENCE</scope>
    <source>
        <strain evidence="2">Pi057C3</strain>
    </source>
</reference>
<dbReference type="GO" id="GO:0003676">
    <property type="term" value="F:nucleic acid binding"/>
    <property type="evidence" value="ECO:0007669"/>
    <property type="project" value="InterPro"/>
</dbReference>
<dbReference type="AlphaFoldDB" id="A0AAD5M432"/>
<accession>A0AAD5M432</accession>
<feature type="domain" description="DDE-1" evidence="1">
    <location>
        <begin position="15"/>
        <end position="113"/>
    </location>
</feature>
<protein>
    <recommendedName>
        <fullName evidence="1">DDE-1 domain-containing protein</fullName>
    </recommendedName>
</protein>
<dbReference type="InterPro" id="IPR004875">
    <property type="entry name" value="DDE_SF_endonuclease_dom"/>
</dbReference>
<evidence type="ECO:0000259" key="1">
    <source>
        <dbReference type="Pfam" id="PF03184"/>
    </source>
</evidence>